<dbReference type="GO" id="GO:0005737">
    <property type="term" value="C:cytoplasm"/>
    <property type="evidence" value="ECO:0007669"/>
    <property type="project" value="TreeGrafter"/>
</dbReference>
<feature type="coiled-coil region" evidence="3">
    <location>
        <begin position="23"/>
        <end position="113"/>
    </location>
</feature>
<protein>
    <recommendedName>
        <fullName evidence="5">Prefoldin subunit 4</fullName>
    </recommendedName>
</protein>
<dbReference type="PANTHER" id="PTHR21100:SF9">
    <property type="entry name" value="PREFOLDIN SUBUNIT 4"/>
    <property type="match status" value="1"/>
</dbReference>
<keyword evidence="2" id="KW-0143">Chaperone</keyword>
<evidence type="ECO:0000256" key="2">
    <source>
        <dbReference type="ARBA" id="ARBA00023186"/>
    </source>
</evidence>
<evidence type="ECO:0000313" key="4">
    <source>
        <dbReference type="EMBL" id="CAE2218837.1"/>
    </source>
</evidence>
<dbReference type="GO" id="GO:0016272">
    <property type="term" value="C:prefoldin complex"/>
    <property type="evidence" value="ECO:0007669"/>
    <property type="project" value="InterPro"/>
</dbReference>
<dbReference type="PANTHER" id="PTHR21100">
    <property type="entry name" value="PREFOLDIN SUBUNIT 4"/>
    <property type="match status" value="1"/>
</dbReference>
<organism evidence="4">
    <name type="scientific">Vannella robusta</name>
    <dbReference type="NCBI Taxonomy" id="1487602"/>
    <lineage>
        <taxon>Eukaryota</taxon>
        <taxon>Amoebozoa</taxon>
        <taxon>Discosea</taxon>
        <taxon>Flabellinia</taxon>
        <taxon>Vannellidae</taxon>
        <taxon>Vannella</taxon>
    </lineage>
</organism>
<name>A0A7S4I5K4_9EUKA</name>
<dbReference type="GO" id="GO:0006457">
    <property type="term" value="P:protein folding"/>
    <property type="evidence" value="ECO:0007669"/>
    <property type="project" value="InterPro"/>
</dbReference>
<proteinExistence type="inferred from homology"/>
<keyword evidence="3" id="KW-0175">Coiled coil</keyword>
<evidence type="ECO:0000256" key="3">
    <source>
        <dbReference type="SAM" id="Coils"/>
    </source>
</evidence>
<reference evidence="4" key="1">
    <citation type="submission" date="2021-01" db="EMBL/GenBank/DDBJ databases">
        <authorList>
            <person name="Corre E."/>
            <person name="Pelletier E."/>
            <person name="Niang G."/>
            <person name="Scheremetjew M."/>
            <person name="Finn R."/>
            <person name="Kale V."/>
            <person name="Holt S."/>
            <person name="Cochrane G."/>
            <person name="Meng A."/>
            <person name="Brown T."/>
            <person name="Cohen L."/>
        </authorList>
    </citation>
    <scope>NUCLEOTIDE SEQUENCE</scope>
    <source>
        <strain evidence="4">DIVA3 518/3/11/1/6</strain>
    </source>
</reference>
<comment type="similarity">
    <text evidence="1">Belongs to the prefoldin subunit beta family.</text>
</comment>
<dbReference type="EMBL" id="HBKP01011817">
    <property type="protein sequence ID" value="CAE2218837.1"/>
    <property type="molecule type" value="Transcribed_RNA"/>
</dbReference>
<accession>A0A7S4I5K4</accession>
<sequence>MLSRSEEVSVDVNKDDQERINQFSCKTNEVHELEVELAAKKEEIEALEDAVSALYESEDETAPIMIGESLINLPRMDTIEKVEQLNDKAVADCEALESKIAELKKELAELKVVLYAKFKNSINLEED</sequence>
<dbReference type="Pfam" id="PF01920">
    <property type="entry name" value="Prefoldin_2"/>
    <property type="match status" value="1"/>
</dbReference>
<dbReference type="InterPro" id="IPR016661">
    <property type="entry name" value="PFDN4"/>
</dbReference>
<evidence type="ECO:0000256" key="1">
    <source>
        <dbReference type="ARBA" id="ARBA00008045"/>
    </source>
</evidence>
<dbReference type="GO" id="GO:0051082">
    <property type="term" value="F:unfolded protein binding"/>
    <property type="evidence" value="ECO:0007669"/>
    <property type="project" value="InterPro"/>
</dbReference>
<dbReference type="SUPFAM" id="SSF46579">
    <property type="entry name" value="Prefoldin"/>
    <property type="match status" value="1"/>
</dbReference>
<evidence type="ECO:0008006" key="5">
    <source>
        <dbReference type="Google" id="ProtNLM"/>
    </source>
</evidence>
<dbReference type="InterPro" id="IPR002777">
    <property type="entry name" value="PFD_beta-like"/>
</dbReference>
<gene>
    <name evidence="4" type="ORF">VSP0166_LOCUS8267</name>
</gene>
<dbReference type="AlphaFoldDB" id="A0A7S4I5K4"/>